<evidence type="ECO:0000313" key="8">
    <source>
        <dbReference type="Proteomes" id="UP000516437"/>
    </source>
</evidence>
<dbReference type="EMBL" id="RXIC02000026">
    <property type="protein sequence ID" value="KAB1201883.1"/>
    <property type="molecule type" value="Genomic_DNA"/>
</dbReference>
<dbReference type="PROSITE" id="PS51473">
    <property type="entry name" value="GNK2"/>
    <property type="match status" value="2"/>
</dbReference>
<dbReference type="Proteomes" id="UP000516437">
    <property type="component" value="Chromosome 8"/>
</dbReference>
<comment type="subcellular location">
    <subcellularLocation>
        <location evidence="1">Secreted</location>
    </subcellularLocation>
</comment>
<sequence length="190" mass="21118">MSKGQYQIYGLALCCGDLSKVGCADCVSEAESHVRQYCHNNKAGTIWYNNCLLKYSNKNFFGQVDANEVVVCAPNTVKGSEPVAVSLLKVNKLLRELAKKASETPHLHATGNLKLDESRQLHGLVQCTRDLTKNKCKKCLDKVIKRQLQPSCCTKDNGHCRVMSSSCFVRYDTSVVKTTRKIMGLEINVT</sequence>
<keyword evidence="2" id="KW-0964">Secreted</keyword>
<dbReference type="InterPro" id="IPR038408">
    <property type="entry name" value="GNK2_sf"/>
</dbReference>
<dbReference type="InterPro" id="IPR050581">
    <property type="entry name" value="CRR_secretory_protein"/>
</dbReference>
<name>A0A6A1UNU5_9ROSI</name>
<evidence type="ECO:0000256" key="3">
    <source>
        <dbReference type="ARBA" id="ARBA00022729"/>
    </source>
</evidence>
<dbReference type="InterPro" id="IPR002902">
    <property type="entry name" value="GNK2"/>
</dbReference>
<dbReference type="OrthoDB" id="696781at2759"/>
<evidence type="ECO:0000256" key="4">
    <source>
        <dbReference type="ARBA" id="ARBA00022737"/>
    </source>
</evidence>
<evidence type="ECO:0000256" key="2">
    <source>
        <dbReference type="ARBA" id="ARBA00022525"/>
    </source>
</evidence>
<dbReference type="GO" id="GO:0005576">
    <property type="term" value="C:extracellular region"/>
    <property type="evidence" value="ECO:0007669"/>
    <property type="project" value="UniProtKB-SubCell"/>
</dbReference>
<evidence type="ECO:0000313" key="7">
    <source>
        <dbReference type="EMBL" id="KAB1201883.1"/>
    </source>
</evidence>
<dbReference type="Gene3D" id="3.30.430.20">
    <property type="entry name" value="Gnk2 domain, C-X8-C-X2-C motif"/>
    <property type="match status" value="2"/>
</dbReference>
<organism evidence="7 8">
    <name type="scientific">Morella rubra</name>
    <name type="common">Chinese bayberry</name>
    <dbReference type="NCBI Taxonomy" id="262757"/>
    <lineage>
        <taxon>Eukaryota</taxon>
        <taxon>Viridiplantae</taxon>
        <taxon>Streptophyta</taxon>
        <taxon>Embryophyta</taxon>
        <taxon>Tracheophyta</taxon>
        <taxon>Spermatophyta</taxon>
        <taxon>Magnoliopsida</taxon>
        <taxon>eudicotyledons</taxon>
        <taxon>Gunneridae</taxon>
        <taxon>Pentapetalae</taxon>
        <taxon>rosids</taxon>
        <taxon>fabids</taxon>
        <taxon>Fagales</taxon>
        <taxon>Myricaceae</taxon>
        <taxon>Morella</taxon>
    </lineage>
</organism>
<dbReference type="CDD" id="cd23509">
    <property type="entry name" value="Gnk2-like"/>
    <property type="match status" value="2"/>
</dbReference>
<protein>
    <submittedName>
        <fullName evidence="7">Cysteine-rich repeat secretory protein 38</fullName>
    </submittedName>
</protein>
<reference evidence="7 8" key="1">
    <citation type="journal article" date="2019" name="Plant Biotechnol. J.">
        <title>The red bayberry genome and genetic basis of sex determination.</title>
        <authorList>
            <person name="Jia H.M."/>
            <person name="Jia H.J."/>
            <person name="Cai Q.L."/>
            <person name="Wang Y."/>
            <person name="Zhao H.B."/>
            <person name="Yang W.F."/>
            <person name="Wang G.Y."/>
            <person name="Li Y.H."/>
            <person name="Zhan D.L."/>
            <person name="Shen Y.T."/>
            <person name="Niu Q.F."/>
            <person name="Chang L."/>
            <person name="Qiu J."/>
            <person name="Zhao L."/>
            <person name="Xie H.B."/>
            <person name="Fu W.Y."/>
            <person name="Jin J."/>
            <person name="Li X.W."/>
            <person name="Jiao Y."/>
            <person name="Zhou C.C."/>
            <person name="Tu T."/>
            <person name="Chai C.Y."/>
            <person name="Gao J.L."/>
            <person name="Fan L.J."/>
            <person name="van de Weg E."/>
            <person name="Wang J.Y."/>
            <person name="Gao Z.S."/>
        </authorList>
    </citation>
    <scope>NUCLEOTIDE SEQUENCE [LARGE SCALE GENOMIC DNA]</scope>
    <source>
        <tissue evidence="7">Leaves</tissue>
    </source>
</reference>
<gene>
    <name evidence="7" type="ORF">CJ030_MR8G019189</name>
</gene>
<comment type="caution">
    <text evidence="7">The sequence shown here is derived from an EMBL/GenBank/DDBJ whole genome shotgun (WGS) entry which is preliminary data.</text>
</comment>
<comment type="similarity">
    <text evidence="5">Belongs to the cysteine-rich repeat secretory protein family.</text>
</comment>
<feature type="domain" description="Gnk2-homologous" evidence="6">
    <location>
        <begin position="1"/>
        <end position="60"/>
    </location>
</feature>
<evidence type="ECO:0000259" key="6">
    <source>
        <dbReference type="PROSITE" id="PS51473"/>
    </source>
</evidence>
<accession>A0A6A1UNU5</accession>
<keyword evidence="4" id="KW-0677">Repeat</keyword>
<keyword evidence="8" id="KW-1185">Reference proteome</keyword>
<keyword evidence="3" id="KW-0732">Signal</keyword>
<evidence type="ECO:0000256" key="1">
    <source>
        <dbReference type="ARBA" id="ARBA00004613"/>
    </source>
</evidence>
<dbReference type="PANTHER" id="PTHR32411">
    <property type="entry name" value="CYSTEINE-RICH REPEAT SECRETORY PROTEIN 38-RELATED"/>
    <property type="match status" value="1"/>
</dbReference>
<evidence type="ECO:0000256" key="5">
    <source>
        <dbReference type="ARBA" id="ARBA00038515"/>
    </source>
</evidence>
<dbReference type="AlphaFoldDB" id="A0A6A1UNU5"/>
<dbReference type="Pfam" id="PF01657">
    <property type="entry name" value="Stress-antifung"/>
    <property type="match status" value="2"/>
</dbReference>
<dbReference type="PANTHER" id="PTHR32411:SF43">
    <property type="entry name" value="CYSTEINE-RICH REPEAT SECRETORY PROTEIN 38"/>
    <property type="match status" value="1"/>
</dbReference>
<feature type="domain" description="Gnk2-homologous" evidence="6">
    <location>
        <begin position="67"/>
        <end position="176"/>
    </location>
</feature>
<proteinExistence type="inferred from homology"/>